<accession>A0ABU0R476</accession>
<sequence>MRIDDSSGIRVLHLEAEGEPISTPDDASDLVGTAWSHNASLIAVPVERLDPEFFRLRSGVAGEITQKLVNYRLRLAVVGDISEHVEASGALRDFVWESNMGEHVWFVDDEAALTEKLASRAARRAG</sequence>
<name>A0ABU0R476_9MICO</name>
<evidence type="ECO:0000313" key="3">
    <source>
        <dbReference type="Proteomes" id="UP001239083"/>
    </source>
</evidence>
<keyword evidence="3" id="KW-1185">Reference proteome</keyword>
<dbReference type="Pfam" id="PF13788">
    <property type="entry name" value="DUF4180"/>
    <property type="match status" value="1"/>
</dbReference>
<dbReference type="Proteomes" id="UP001239083">
    <property type="component" value="Unassembled WGS sequence"/>
</dbReference>
<dbReference type="RefSeq" id="WP_307038849.1">
    <property type="nucleotide sequence ID" value="NZ_JAUSYY010000001.1"/>
</dbReference>
<dbReference type="InterPro" id="IPR025438">
    <property type="entry name" value="DUF4180"/>
</dbReference>
<dbReference type="EMBL" id="JAUSYY010000001">
    <property type="protein sequence ID" value="MDQ0892878.1"/>
    <property type="molecule type" value="Genomic_DNA"/>
</dbReference>
<evidence type="ECO:0000313" key="2">
    <source>
        <dbReference type="EMBL" id="MDQ0892878.1"/>
    </source>
</evidence>
<gene>
    <name evidence="2" type="ORF">QFZ26_000433</name>
</gene>
<comment type="caution">
    <text evidence="2">The sequence shown here is derived from an EMBL/GenBank/DDBJ whole genome shotgun (WGS) entry which is preliminary data.</text>
</comment>
<organism evidence="2 3">
    <name type="scientific">Agromyces ramosus</name>
    <dbReference type="NCBI Taxonomy" id="33879"/>
    <lineage>
        <taxon>Bacteria</taxon>
        <taxon>Bacillati</taxon>
        <taxon>Actinomycetota</taxon>
        <taxon>Actinomycetes</taxon>
        <taxon>Micrococcales</taxon>
        <taxon>Microbacteriaceae</taxon>
        <taxon>Agromyces</taxon>
    </lineage>
</organism>
<feature type="domain" description="DUF4180" evidence="1">
    <location>
        <begin position="8"/>
        <end position="117"/>
    </location>
</feature>
<protein>
    <recommendedName>
        <fullName evidence="1">DUF4180 domain-containing protein</fullName>
    </recommendedName>
</protein>
<reference evidence="2 3" key="1">
    <citation type="submission" date="2023-07" db="EMBL/GenBank/DDBJ databases">
        <title>Comparative genomics of wheat-associated soil bacteria to identify genetic determinants of phenazine resistance.</title>
        <authorList>
            <person name="Mouncey N."/>
        </authorList>
    </citation>
    <scope>NUCLEOTIDE SEQUENCE [LARGE SCALE GENOMIC DNA]</scope>
    <source>
        <strain evidence="2 3">V3I3</strain>
    </source>
</reference>
<evidence type="ECO:0000259" key="1">
    <source>
        <dbReference type="Pfam" id="PF13788"/>
    </source>
</evidence>
<proteinExistence type="predicted"/>